<evidence type="ECO:0000313" key="9">
    <source>
        <dbReference type="Proteomes" id="UP001519460"/>
    </source>
</evidence>
<dbReference type="InterPro" id="IPR001565">
    <property type="entry name" value="Synaptotagmin"/>
</dbReference>
<evidence type="ECO:0000259" key="6">
    <source>
        <dbReference type="PROSITE" id="PS50004"/>
    </source>
</evidence>
<feature type="coiled-coil region" evidence="4">
    <location>
        <begin position="23"/>
        <end position="50"/>
    </location>
</feature>
<dbReference type="FunFam" id="2.60.40.150:FF:000006">
    <property type="entry name" value="Synaptotagmin-like 5, isoform CRA_a"/>
    <property type="match status" value="1"/>
</dbReference>
<feature type="compositionally biased region" description="Polar residues" evidence="5">
    <location>
        <begin position="1047"/>
        <end position="1063"/>
    </location>
</feature>
<dbReference type="InterPro" id="IPR011011">
    <property type="entry name" value="Znf_FYVE_PHD"/>
</dbReference>
<evidence type="ECO:0000256" key="1">
    <source>
        <dbReference type="ARBA" id="ARBA00004370"/>
    </source>
</evidence>
<evidence type="ECO:0000259" key="7">
    <source>
        <dbReference type="PROSITE" id="PS50916"/>
    </source>
</evidence>
<dbReference type="Gene3D" id="3.30.40.10">
    <property type="entry name" value="Zinc/RING finger domain, C3HC4 (zinc finger)"/>
    <property type="match status" value="1"/>
</dbReference>
<feature type="compositionally biased region" description="Basic and acidic residues" evidence="5">
    <location>
        <begin position="725"/>
        <end position="755"/>
    </location>
</feature>
<feature type="compositionally biased region" description="Basic and acidic residues" evidence="5">
    <location>
        <begin position="1014"/>
        <end position="1037"/>
    </location>
</feature>
<keyword evidence="2" id="KW-0677">Repeat</keyword>
<dbReference type="PANTHER" id="PTHR45716:SF2">
    <property type="entry name" value="BITESIZE, ISOFORM I"/>
    <property type="match status" value="1"/>
</dbReference>
<proteinExistence type="predicted"/>
<dbReference type="PROSITE" id="PS50004">
    <property type="entry name" value="C2"/>
    <property type="match status" value="2"/>
</dbReference>
<dbReference type="Proteomes" id="UP001519460">
    <property type="component" value="Unassembled WGS sequence"/>
</dbReference>
<feature type="compositionally biased region" description="Polar residues" evidence="5">
    <location>
        <begin position="367"/>
        <end position="377"/>
    </location>
</feature>
<feature type="region of interest" description="Disordered" evidence="5">
    <location>
        <begin position="187"/>
        <end position="526"/>
    </location>
</feature>
<evidence type="ECO:0000256" key="2">
    <source>
        <dbReference type="ARBA" id="ARBA00022737"/>
    </source>
</evidence>
<feature type="region of interest" description="Disordered" evidence="5">
    <location>
        <begin position="1473"/>
        <end position="1506"/>
    </location>
</feature>
<keyword evidence="9" id="KW-1185">Reference proteome</keyword>
<protein>
    <recommendedName>
        <fullName evidence="10">Synaptotagmin-like protein 5</fullName>
    </recommendedName>
</protein>
<feature type="compositionally biased region" description="Low complexity" evidence="5">
    <location>
        <begin position="502"/>
        <end position="513"/>
    </location>
</feature>
<feature type="domain" description="RabBD" evidence="7">
    <location>
        <begin position="5"/>
        <end position="122"/>
    </location>
</feature>
<dbReference type="EMBL" id="JACVVK020000021">
    <property type="protein sequence ID" value="KAK7503310.1"/>
    <property type="molecule type" value="Genomic_DNA"/>
</dbReference>
<feature type="compositionally biased region" description="Polar residues" evidence="5">
    <location>
        <begin position="406"/>
        <end position="417"/>
    </location>
</feature>
<dbReference type="SUPFAM" id="SSF57903">
    <property type="entry name" value="FYVE/PHD zinc finger"/>
    <property type="match status" value="1"/>
</dbReference>
<keyword evidence="4" id="KW-0175">Coiled coil</keyword>
<dbReference type="InterPro" id="IPR013083">
    <property type="entry name" value="Znf_RING/FYVE/PHD"/>
</dbReference>
<feature type="compositionally biased region" description="Polar residues" evidence="5">
    <location>
        <begin position="999"/>
        <end position="1012"/>
    </location>
</feature>
<feature type="region of interest" description="Disordered" evidence="5">
    <location>
        <begin position="1810"/>
        <end position="1831"/>
    </location>
</feature>
<dbReference type="Gene3D" id="2.60.40.150">
    <property type="entry name" value="C2 domain"/>
    <property type="match status" value="2"/>
</dbReference>
<feature type="compositionally biased region" description="Basic and acidic residues" evidence="5">
    <location>
        <begin position="695"/>
        <end position="707"/>
    </location>
</feature>
<feature type="compositionally biased region" description="Acidic residues" evidence="5">
    <location>
        <begin position="897"/>
        <end position="914"/>
    </location>
</feature>
<feature type="region of interest" description="Disordered" evidence="5">
    <location>
        <begin position="951"/>
        <end position="1228"/>
    </location>
</feature>
<dbReference type="Pfam" id="PF00168">
    <property type="entry name" value="C2"/>
    <property type="match status" value="2"/>
</dbReference>
<dbReference type="InterPro" id="IPR041282">
    <property type="entry name" value="FYVE_2"/>
</dbReference>
<feature type="compositionally biased region" description="Low complexity" evidence="5">
    <location>
        <begin position="1537"/>
        <end position="1548"/>
    </location>
</feature>
<dbReference type="SMART" id="SM00239">
    <property type="entry name" value="C2"/>
    <property type="match status" value="2"/>
</dbReference>
<feature type="region of interest" description="Disordered" evidence="5">
    <location>
        <begin position="1564"/>
        <end position="1607"/>
    </location>
</feature>
<feature type="domain" description="C2" evidence="6">
    <location>
        <begin position="1656"/>
        <end position="1778"/>
    </location>
</feature>
<dbReference type="CDD" id="cd04020">
    <property type="entry name" value="C2B_SLP_1-2-3-4"/>
    <property type="match status" value="1"/>
</dbReference>
<dbReference type="GO" id="GO:0016020">
    <property type="term" value="C:membrane"/>
    <property type="evidence" value="ECO:0007669"/>
    <property type="project" value="UniProtKB-SubCell"/>
</dbReference>
<dbReference type="PROSITE" id="PS50916">
    <property type="entry name" value="RABBD"/>
    <property type="match status" value="1"/>
</dbReference>
<dbReference type="InterPro" id="IPR010911">
    <property type="entry name" value="Rab_BD"/>
</dbReference>
<keyword evidence="3" id="KW-0472">Membrane</keyword>
<feature type="compositionally biased region" description="Polar residues" evidence="5">
    <location>
        <begin position="1588"/>
        <end position="1598"/>
    </location>
</feature>
<evidence type="ECO:0000313" key="8">
    <source>
        <dbReference type="EMBL" id="KAK7503310.1"/>
    </source>
</evidence>
<feature type="region of interest" description="Disordered" evidence="5">
    <location>
        <begin position="802"/>
        <end position="859"/>
    </location>
</feature>
<feature type="compositionally biased region" description="Polar residues" evidence="5">
    <location>
        <begin position="1473"/>
        <end position="1485"/>
    </location>
</feature>
<evidence type="ECO:0000256" key="5">
    <source>
        <dbReference type="SAM" id="MobiDB-lite"/>
    </source>
</evidence>
<accession>A0ABD0LVX2</accession>
<feature type="compositionally biased region" description="Polar residues" evidence="5">
    <location>
        <begin position="267"/>
        <end position="280"/>
    </location>
</feature>
<reference evidence="8 9" key="1">
    <citation type="journal article" date="2023" name="Sci. Data">
        <title>Genome assembly of the Korean intertidal mud-creeper Batillaria attramentaria.</title>
        <authorList>
            <person name="Patra A.K."/>
            <person name="Ho P.T."/>
            <person name="Jun S."/>
            <person name="Lee S.J."/>
            <person name="Kim Y."/>
            <person name="Won Y.J."/>
        </authorList>
    </citation>
    <scope>NUCLEOTIDE SEQUENCE [LARGE SCALE GENOMIC DNA]</scope>
    <source>
        <strain evidence="8">Wonlab-2016</strain>
    </source>
</reference>
<feature type="compositionally biased region" description="Basic and acidic residues" evidence="5">
    <location>
        <begin position="238"/>
        <end position="250"/>
    </location>
</feature>
<name>A0ABD0LVX2_9CAEN</name>
<feature type="compositionally biased region" description="Low complexity" evidence="5">
    <location>
        <begin position="1084"/>
        <end position="1095"/>
    </location>
</feature>
<dbReference type="PRINTS" id="PR00399">
    <property type="entry name" value="SYNAPTOTAGMN"/>
</dbReference>
<feature type="compositionally biased region" description="Basic and acidic residues" evidence="5">
    <location>
        <begin position="311"/>
        <end position="329"/>
    </location>
</feature>
<dbReference type="PANTHER" id="PTHR45716">
    <property type="entry name" value="BITESIZE, ISOFORM I"/>
    <property type="match status" value="1"/>
</dbReference>
<feature type="region of interest" description="Disordered" evidence="5">
    <location>
        <begin position="1524"/>
        <end position="1551"/>
    </location>
</feature>
<dbReference type="InterPro" id="IPR035892">
    <property type="entry name" value="C2_domain_sf"/>
</dbReference>
<dbReference type="InterPro" id="IPR043567">
    <property type="entry name" value="SYTL1-5_C2B"/>
</dbReference>
<feature type="compositionally biased region" description="Low complexity" evidence="5">
    <location>
        <begin position="982"/>
        <end position="995"/>
    </location>
</feature>
<feature type="compositionally biased region" description="Basic and acidic residues" evidence="5">
    <location>
        <begin position="836"/>
        <end position="849"/>
    </location>
</feature>
<dbReference type="CDD" id="cd15747">
    <property type="entry name" value="FYVE_Slp3_4_5"/>
    <property type="match status" value="1"/>
</dbReference>
<feature type="region of interest" description="Disordered" evidence="5">
    <location>
        <begin position="884"/>
        <end position="926"/>
    </location>
</feature>
<feature type="region of interest" description="Disordered" evidence="5">
    <location>
        <begin position="635"/>
        <end position="784"/>
    </location>
</feature>
<dbReference type="CDD" id="cd08521">
    <property type="entry name" value="C2A_SLP"/>
    <property type="match status" value="1"/>
</dbReference>
<feature type="compositionally biased region" description="Polar residues" evidence="5">
    <location>
        <begin position="1524"/>
        <end position="1536"/>
    </location>
</feature>
<evidence type="ECO:0000256" key="3">
    <source>
        <dbReference type="ARBA" id="ARBA00023136"/>
    </source>
</evidence>
<dbReference type="InterPro" id="IPR000008">
    <property type="entry name" value="C2_dom"/>
</dbReference>
<comment type="caution">
    <text evidence="8">The sequence shown here is derived from an EMBL/GenBank/DDBJ whole genome shotgun (WGS) entry which is preliminary data.</text>
</comment>
<feature type="domain" description="C2" evidence="6">
    <location>
        <begin position="1814"/>
        <end position="1939"/>
    </location>
</feature>
<gene>
    <name evidence="8" type="ORF">BaRGS_00005575</name>
</gene>
<feature type="region of interest" description="Disordered" evidence="5">
    <location>
        <begin position="145"/>
        <end position="171"/>
    </location>
</feature>
<evidence type="ECO:0008006" key="10">
    <source>
        <dbReference type="Google" id="ProtNLM"/>
    </source>
</evidence>
<feature type="compositionally biased region" description="Polar residues" evidence="5">
    <location>
        <begin position="677"/>
        <end position="690"/>
    </location>
</feature>
<dbReference type="SUPFAM" id="SSF49562">
    <property type="entry name" value="C2 domain (Calcium/lipid-binding domain, CaLB)"/>
    <property type="match status" value="2"/>
</dbReference>
<dbReference type="Pfam" id="PF02318">
    <property type="entry name" value="FYVE_2"/>
    <property type="match status" value="1"/>
</dbReference>
<feature type="region of interest" description="Disordered" evidence="5">
    <location>
        <begin position="555"/>
        <end position="614"/>
    </location>
</feature>
<feature type="compositionally biased region" description="Low complexity" evidence="5">
    <location>
        <begin position="287"/>
        <end position="302"/>
    </location>
</feature>
<sequence length="1976" mass="213697">MDLELLDLEGLTTEERTIILNVMRRDEELRQRQDNRISQLKSELHNIRMNSVLRNGDDLTKMCARCHTPFGMLTNTGEICPACRFRVCKNCRERLLSQGWLCVLCFKENQLKWLTGDWLPKDKKQNSQVNATDLVRASLRVKHSNGNLGGLEDRASHNGNRAVGRVDYPQDSDKKGLSTLFESIKSGLGAGSPEDEQQLAGGAVGGTAPVAGGGVVHRVSCRRRRDSNSSSNSDSDEEVGRSPSRREHVSSLETNGTGRKGYVPRYAQSQTESAPNSIENISGGGSDSRLNSLSLSSDASVSTVKEGQIVKVKDLQGGEGQQRGDRDGRGVTPQAHPRNGRRMLPQVGVKPPRMLDTVDGQKDEDQPSSGCSYTSSEWGDVTPTDHPEGISAQSSVDRKEEAGSGLAQSSGYVSASRRNGDEPEPEPAPRKKQQRRSGTVLPPEHAQQSSQPADAQEVKHEQPKTAALDQLAPAHQGPSGDRHSHPVGSAKGGTQTHVRRQSSGVSDSMSLSSARTASPATKMRLLDMASNRAMERDGDSVKSWSAGSDDTLSLGMSCSGMRGSPEVPASLTQKVHYGKKSKGGKTEPFLPEGSQLGAVTENAPATSLENGPLFSESVVDEDAEKARRVAVWLEKGCVDGSAGAETATTEQSELDGPSNPGDDREDEEEFDGAATDSAYSTAGSANTSLHARSGHGLEIEDGTDSKRTTPGTMSPVPLDNSFDSVPDRAEEDATSHVGLDDQVKEAGRTEGDRHGPSQNGDYSAAKKLAKADGQSLHAESLEDQDQCNDYHRHMDTSVDFQDNTHGEAAAESTVPVWDTAQREGEEVGSPGVRGQVSKDKTAPSEKPVEDIGALVARMRTPDTDLSYTMQRYFSVDDAASDTLSIISEVTEPGDNTDAGDDDDRTLNDDDDSDGSEGTLHDDLDEHWSDDCMELSDIGTVDAEGLSDFASTVEGFPVRRDAASTPVDTTADVVDEPRTDVPQDQSQSQEHQQAADTVPLNYSQHQHTNQQPDLQHMDDKKQLNGDCDTEKSLEERGSQTDAPHVVEGQQQYLEDLLSQQNQQDDPLLSSKAMMEDFTQTEEVPQQAESSQHSSESQMEDFTQTDELLVDRDQQTSPHLVRSLLPGKRVFFTEASHSKEGYLPQADNSKKEDLHLQPLSSDGFEEGENHDNDLSGGADDSLNNLSGKEGESTGSDEEDSQYSSRDSSSLNEAIFLDSDDLDAGAGKDVPIEQVTRDLQHGSDVAVQQEDVNRQDVERDAGVSLSYSESNGQCQLAPAGAGLEENAVSSDQLSALAPQDTADRQTSICAMDKDENSSAHQEVFKMHGASDSSEVENSVHENTTEVGIVSTDTKRQDGVSSASAHHVSDSAACENVCMSVSTASDSPAVGGTCHESKFAASASCSASPVEINQGAINTADSCEKGRSLKGNTQETNIVQSPKQDVREVLRSTIVHPAFRRALAGRAVTFSKVTKDGMSTCSRTNQDGSLSRDGSAGQTASPGHVLPAGGAKKHTLLELVLSGMGNSYESAPGTPCSSEQSSLDGGSLMSSDPEAADNFQIPHITRSRLSDGDHASGSDLSAQGSPDKRGSSQHLSVPSHTGSLDERSSVDEDENIDELFAKHRMRSSLGVSRSSLGDSRESLASVYSDAGEINYGRIPVTGNIVFGLDYDHKRSALVISIKCCEDLAPVDTKHNRSDPYVKVYLLPDKTRSGKRKSKIKKHTLNPVYNETLTYNISSGELQNRTLWVTVWHSDRFGRNDFLGEVLIPMDTYRFDDPSPNRYALQSRMPEMVNEEAMQYKGELIVSVRYVTPDQASGDKKSKSKSKKTKTAAERKGEIHVMIKSAKNLTAVRSSGASDPFVKGYLLPDRTRTGKQKTPVVKNSVNPMWNHIFTFDGIDQEELPERCLELTVWDHEKLGTNEFLGGARLNLGHGAVDGHQVEWMDARGEEAIAWQNMIDSPNTWVDARLPLRASMGKPSKK</sequence>
<comment type="subcellular location">
    <subcellularLocation>
        <location evidence="1">Membrane</location>
    </subcellularLocation>
</comment>
<organism evidence="8 9">
    <name type="scientific">Batillaria attramentaria</name>
    <dbReference type="NCBI Taxonomy" id="370345"/>
    <lineage>
        <taxon>Eukaryota</taxon>
        <taxon>Metazoa</taxon>
        <taxon>Spiralia</taxon>
        <taxon>Lophotrochozoa</taxon>
        <taxon>Mollusca</taxon>
        <taxon>Gastropoda</taxon>
        <taxon>Caenogastropoda</taxon>
        <taxon>Sorbeoconcha</taxon>
        <taxon>Cerithioidea</taxon>
        <taxon>Batillariidae</taxon>
        <taxon>Batillaria</taxon>
    </lineage>
</organism>
<evidence type="ECO:0000256" key="4">
    <source>
        <dbReference type="SAM" id="Coils"/>
    </source>
</evidence>